<organism evidence="1">
    <name type="scientific">marine sediment metagenome</name>
    <dbReference type="NCBI Taxonomy" id="412755"/>
    <lineage>
        <taxon>unclassified sequences</taxon>
        <taxon>metagenomes</taxon>
        <taxon>ecological metagenomes</taxon>
    </lineage>
</organism>
<dbReference type="EMBL" id="BART01037337">
    <property type="protein sequence ID" value="GAH06786.1"/>
    <property type="molecule type" value="Genomic_DNA"/>
</dbReference>
<evidence type="ECO:0000313" key="1">
    <source>
        <dbReference type="EMBL" id="GAH06786.1"/>
    </source>
</evidence>
<sequence length="58" mass="6516">ARCSRVSALLERVKRYSAIVKGDSFSNGATGEMKDNVKDILDEVKDEVDQIKSEVDNW</sequence>
<comment type="caution">
    <text evidence="1">The sequence shown here is derived from an EMBL/GenBank/DDBJ whole genome shotgun (WGS) entry which is preliminary data.</text>
</comment>
<feature type="non-terminal residue" evidence="1">
    <location>
        <position position="1"/>
    </location>
</feature>
<dbReference type="AlphaFoldDB" id="X1CEP1"/>
<proteinExistence type="predicted"/>
<gene>
    <name evidence="1" type="ORF">S01H4_62518</name>
</gene>
<protein>
    <submittedName>
        <fullName evidence="1">Uncharacterized protein</fullName>
    </submittedName>
</protein>
<accession>X1CEP1</accession>
<reference evidence="1" key="1">
    <citation type="journal article" date="2014" name="Front. Microbiol.">
        <title>High frequency of phylogenetically diverse reductive dehalogenase-homologous genes in deep subseafloor sedimentary metagenomes.</title>
        <authorList>
            <person name="Kawai M."/>
            <person name="Futagami T."/>
            <person name="Toyoda A."/>
            <person name="Takaki Y."/>
            <person name="Nishi S."/>
            <person name="Hori S."/>
            <person name="Arai W."/>
            <person name="Tsubouchi T."/>
            <person name="Morono Y."/>
            <person name="Uchiyama I."/>
            <person name="Ito T."/>
            <person name="Fujiyama A."/>
            <person name="Inagaki F."/>
            <person name="Takami H."/>
        </authorList>
    </citation>
    <scope>NUCLEOTIDE SEQUENCE</scope>
    <source>
        <strain evidence="1">Expedition CK06-06</strain>
    </source>
</reference>
<name>X1CEP1_9ZZZZ</name>